<dbReference type="Proteomes" id="UP000054549">
    <property type="component" value="Unassembled WGS sequence"/>
</dbReference>
<accession>A0A0C2T8W5</accession>
<name>A0A0C2T8W5_AMAMK</name>
<gene>
    <name evidence="1" type="ORF">M378DRAFT_164959</name>
</gene>
<dbReference type="InParanoid" id="A0A0C2T8W5"/>
<sequence length="214" mass="23690">MMSATIVTTPYTSSTSAMFDAGRQPLATLQFNTPEPKRSVKVRKHTDVFFCPRAVNPWANLARSPVKVKDVPKTVEVPKRIAEVFFSPRVVSLSADITYTLNEGDVEDLDDDDDIPIGQLMEMALSSLTTGPSTLKRVPRVKERVGPKDSGDPDDEDLPLSRVVELMVKLGRRPTPIQFIPKHTLLRPATIPMTCIASNCPFDWHDHVDAAASH</sequence>
<proteinExistence type="predicted"/>
<reference evidence="1 2" key="1">
    <citation type="submission" date="2014-04" db="EMBL/GenBank/DDBJ databases">
        <title>Evolutionary Origins and Diversification of the Mycorrhizal Mutualists.</title>
        <authorList>
            <consortium name="DOE Joint Genome Institute"/>
            <consortium name="Mycorrhizal Genomics Consortium"/>
            <person name="Kohler A."/>
            <person name="Kuo A."/>
            <person name="Nagy L.G."/>
            <person name="Floudas D."/>
            <person name="Copeland A."/>
            <person name="Barry K.W."/>
            <person name="Cichocki N."/>
            <person name="Veneault-Fourrey C."/>
            <person name="LaButti K."/>
            <person name="Lindquist E.A."/>
            <person name="Lipzen A."/>
            <person name="Lundell T."/>
            <person name="Morin E."/>
            <person name="Murat C."/>
            <person name="Riley R."/>
            <person name="Ohm R."/>
            <person name="Sun H."/>
            <person name="Tunlid A."/>
            <person name="Henrissat B."/>
            <person name="Grigoriev I.V."/>
            <person name="Hibbett D.S."/>
            <person name="Martin F."/>
        </authorList>
    </citation>
    <scope>NUCLEOTIDE SEQUENCE [LARGE SCALE GENOMIC DNA]</scope>
    <source>
        <strain evidence="1 2">Koide BX008</strain>
    </source>
</reference>
<keyword evidence="2" id="KW-1185">Reference proteome</keyword>
<protein>
    <submittedName>
        <fullName evidence="1">Uncharacterized protein</fullName>
    </submittedName>
</protein>
<dbReference type="HOGENOM" id="CLU_119116_0_0_1"/>
<evidence type="ECO:0000313" key="1">
    <source>
        <dbReference type="EMBL" id="KIL63074.1"/>
    </source>
</evidence>
<dbReference type="EMBL" id="KN818263">
    <property type="protein sequence ID" value="KIL63074.1"/>
    <property type="molecule type" value="Genomic_DNA"/>
</dbReference>
<organism evidence="1 2">
    <name type="scientific">Amanita muscaria (strain Koide BX008)</name>
    <dbReference type="NCBI Taxonomy" id="946122"/>
    <lineage>
        <taxon>Eukaryota</taxon>
        <taxon>Fungi</taxon>
        <taxon>Dikarya</taxon>
        <taxon>Basidiomycota</taxon>
        <taxon>Agaricomycotina</taxon>
        <taxon>Agaricomycetes</taxon>
        <taxon>Agaricomycetidae</taxon>
        <taxon>Agaricales</taxon>
        <taxon>Pluteineae</taxon>
        <taxon>Amanitaceae</taxon>
        <taxon>Amanita</taxon>
    </lineage>
</organism>
<evidence type="ECO:0000313" key="2">
    <source>
        <dbReference type="Proteomes" id="UP000054549"/>
    </source>
</evidence>
<dbReference type="AlphaFoldDB" id="A0A0C2T8W5"/>